<dbReference type="InterPro" id="IPR036291">
    <property type="entry name" value="NAD(P)-bd_dom_sf"/>
</dbReference>
<dbReference type="CDD" id="cd05333">
    <property type="entry name" value="BKR_SDR_c"/>
    <property type="match status" value="1"/>
</dbReference>
<dbReference type="PANTHER" id="PTHR42879">
    <property type="entry name" value="3-OXOACYL-(ACYL-CARRIER-PROTEIN) REDUCTASE"/>
    <property type="match status" value="1"/>
</dbReference>
<evidence type="ECO:0000256" key="12">
    <source>
        <dbReference type="PIRSR" id="PIRSR611284-2"/>
    </source>
</evidence>
<feature type="binding site" evidence="12">
    <location>
        <position position="90"/>
    </location>
    <ligand>
        <name>NADP(+)</name>
        <dbReference type="ChEBI" id="CHEBI:58349"/>
    </ligand>
</feature>
<evidence type="ECO:0000256" key="7">
    <source>
        <dbReference type="ARBA" id="ARBA00023002"/>
    </source>
</evidence>
<evidence type="ECO:0000313" key="16">
    <source>
        <dbReference type="Proteomes" id="UP000006443"/>
    </source>
</evidence>
<evidence type="ECO:0000256" key="4">
    <source>
        <dbReference type="ARBA" id="ARBA00022516"/>
    </source>
</evidence>
<evidence type="ECO:0000256" key="8">
    <source>
        <dbReference type="ARBA" id="ARBA00023098"/>
    </source>
</evidence>
<dbReference type="STRING" id="555088.DealDRAFT_1967"/>
<feature type="binding site" evidence="12">
    <location>
        <position position="189"/>
    </location>
    <ligand>
        <name>NADP(+)</name>
        <dbReference type="ChEBI" id="CHEBI:58349"/>
    </ligand>
</feature>
<dbReference type="PROSITE" id="PS00061">
    <property type="entry name" value="ADH_SHORT"/>
    <property type="match status" value="1"/>
</dbReference>
<keyword evidence="9 13" id="KW-0275">Fatty acid biosynthesis</keyword>
<dbReference type="eggNOG" id="COG1028">
    <property type="taxonomic scope" value="Bacteria"/>
</dbReference>
<feature type="domain" description="Ketoreductase" evidence="14">
    <location>
        <begin position="6"/>
        <end position="178"/>
    </location>
</feature>
<dbReference type="FunFam" id="3.40.50.720:FF:000037">
    <property type="entry name" value="3-oxoacyl-[acyl-carrier-protein] reductase FabG"/>
    <property type="match status" value="1"/>
</dbReference>
<comment type="caution">
    <text evidence="15">The sequence shown here is derived from an EMBL/GenBank/DDBJ whole genome shotgun (WGS) entry which is preliminary data.</text>
</comment>
<comment type="subunit">
    <text evidence="13">Homotetramer.</text>
</comment>
<evidence type="ECO:0000256" key="10">
    <source>
        <dbReference type="ARBA" id="ARBA00048508"/>
    </source>
</evidence>
<dbReference type="GO" id="GO:0051287">
    <property type="term" value="F:NAD binding"/>
    <property type="evidence" value="ECO:0007669"/>
    <property type="project" value="UniProtKB-UniRule"/>
</dbReference>
<protein>
    <recommendedName>
        <fullName evidence="13">3-oxoacyl-[acyl-carrier-protein] reductase</fullName>
        <ecNumber evidence="13">1.1.1.100</ecNumber>
    </recommendedName>
</protein>
<reference evidence="15 16" key="1">
    <citation type="submission" date="2009-02" db="EMBL/GenBank/DDBJ databases">
        <title>Sequencing of the draft genome and assembly of Dethiobacter alkaliphilus AHT 1.</title>
        <authorList>
            <consortium name="US DOE Joint Genome Institute (JGI-PGF)"/>
            <person name="Lucas S."/>
            <person name="Copeland A."/>
            <person name="Lapidus A."/>
            <person name="Glavina del Rio T."/>
            <person name="Dalin E."/>
            <person name="Tice H."/>
            <person name="Bruce D."/>
            <person name="Goodwin L."/>
            <person name="Pitluck S."/>
            <person name="Larimer F."/>
            <person name="Land M.L."/>
            <person name="Hauser L."/>
            <person name="Muyzer G."/>
        </authorList>
    </citation>
    <scope>NUCLEOTIDE SEQUENCE [LARGE SCALE GENOMIC DNA]</scope>
    <source>
        <strain evidence="15 16">AHT 1</strain>
    </source>
</reference>
<dbReference type="UniPathway" id="UPA00094"/>
<keyword evidence="6 12" id="KW-0521">NADP</keyword>
<evidence type="ECO:0000256" key="5">
    <source>
        <dbReference type="ARBA" id="ARBA00022832"/>
    </source>
</evidence>
<evidence type="ECO:0000256" key="3">
    <source>
        <dbReference type="ARBA" id="ARBA00006484"/>
    </source>
</evidence>
<dbReference type="NCBIfam" id="NF009464">
    <property type="entry name" value="PRK12824.1"/>
    <property type="match status" value="1"/>
</dbReference>
<dbReference type="GO" id="GO:0006633">
    <property type="term" value="P:fatty acid biosynthetic process"/>
    <property type="evidence" value="ECO:0007669"/>
    <property type="project" value="UniProtKB-UniPathway"/>
</dbReference>
<gene>
    <name evidence="15" type="ORF">DealDRAFT_1967</name>
</gene>
<feature type="binding site" evidence="12">
    <location>
        <begin position="156"/>
        <end position="160"/>
    </location>
    <ligand>
        <name>NADP(+)</name>
        <dbReference type="ChEBI" id="CHEBI:58349"/>
    </ligand>
</feature>
<dbReference type="AlphaFoldDB" id="C0GHK8"/>
<dbReference type="EC" id="1.1.1.100" evidence="13"/>
<evidence type="ECO:0000256" key="1">
    <source>
        <dbReference type="ARBA" id="ARBA00002607"/>
    </source>
</evidence>
<accession>C0GHK8</accession>
<dbReference type="InterPro" id="IPR011284">
    <property type="entry name" value="3oxo_ACP_reduc"/>
</dbReference>
<comment type="pathway">
    <text evidence="2 13">Lipid metabolism; fatty acid biosynthesis.</text>
</comment>
<dbReference type="Gene3D" id="3.40.50.720">
    <property type="entry name" value="NAD(P)-binding Rossmann-like Domain"/>
    <property type="match status" value="1"/>
</dbReference>
<evidence type="ECO:0000256" key="2">
    <source>
        <dbReference type="ARBA" id="ARBA00005194"/>
    </source>
</evidence>
<dbReference type="EMBL" id="ACJM01000009">
    <property type="protein sequence ID" value="EEG77214.1"/>
    <property type="molecule type" value="Genomic_DNA"/>
</dbReference>
<keyword evidence="4 13" id="KW-0444">Lipid biosynthesis</keyword>
<evidence type="ECO:0000313" key="15">
    <source>
        <dbReference type="EMBL" id="EEG77214.1"/>
    </source>
</evidence>
<keyword evidence="16" id="KW-1185">Reference proteome</keyword>
<dbReference type="PRINTS" id="PR00081">
    <property type="entry name" value="GDHRDH"/>
</dbReference>
<dbReference type="NCBIfam" id="TIGR01830">
    <property type="entry name" value="3oxo_ACP_reduc"/>
    <property type="match status" value="1"/>
</dbReference>
<comment type="function">
    <text evidence="1 13">Catalyzes the NADPH-dependent reduction of beta-ketoacyl-ACP substrates to beta-hydroxyacyl-ACP products, the first reductive step in the elongation cycle of fatty acid biosynthesis.</text>
</comment>
<keyword evidence="7 13" id="KW-0560">Oxidoreductase</keyword>
<sequence length="249" mass="25579">MRLEGKVAIVTGASRGIGRAIAVNLAQNGASVVINYSASENAALETLKAVEEAGSRGVAVQANVAEMADCEKLVKAALDNFGKIDILVNNAGITRDNIVARMKPAEWQDVIDTNLTGAFNCVKAAMRPLLKQKSGGRIINVSSVIGLAGGVGQANYAAAKAGLLGMTKSLARELAGRQITVNAIAPGYIDTEMTAALADGVRESITEQIPLGRVGTPEDVAELVSFLASGSAGYLTGQVIAVDGGLVMQ</sequence>
<dbReference type="InterPro" id="IPR050259">
    <property type="entry name" value="SDR"/>
</dbReference>
<keyword evidence="5 13" id="KW-0276">Fatty acid metabolism</keyword>
<dbReference type="SUPFAM" id="SSF51735">
    <property type="entry name" value="NAD(P)-binding Rossmann-fold domains"/>
    <property type="match status" value="1"/>
</dbReference>
<dbReference type="NCBIfam" id="NF009466">
    <property type="entry name" value="PRK12826.1-2"/>
    <property type="match status" value="1"/>
</dbReference>
<comment type="similarity">
    <text evidence="3 13">Belongs to the short-chain dehydrogenases/reductases (SDR) family.</text>
</comment>
<dbReference type="Proteomes" id="UP000006443">
    <property type="component" value="Unassembled WGS sequence"/>
</dbReference>
<dbReference type="PRINTS" id="PR00080">
    <property type="entry name" value="SDRFAMILY"/>
</dbReference>
<comment type="catalytic activity">
    <reaction evidence="10 13">
        <text>a (3R)-hydroxyacyl-[ACP] + NADP(+) = a 3-oxoacyl-[ACP] + NADPH + H(+)</text>
        <dbReference type="Rhea" id="RHEA:17397"/>
        <dbReference type="Rhea" id="RHEA-COMP:9916"/>
        <dbReference type="Rhea" id="RHEA-COMP:9945"/>
        <dbReference type="ChEBI" id="CHEBI:15378"/>
        <dbReference type="ChEBI" id="CHEBI:57783"/>
        <dbReference type="ChEBI" id="CHEBI:58349"/>
        <dbReference type="ChEBI" id="CHEBI:78776"/>
        <dbReference type="ChEBI" id="CHEBI:78827"/>
        <dbReference type="EC" id="1.1.1.100"/>
    </reaction>
</comment>
<evidence type="ECO:0000256" key="13">
    <source>
        <dbReference type="RuleBase" id="RU366074"/>
    </source>
</evidence>
<dbReference type="RefSeq" id="WP_008517003.1">
    <property type="nucleotide sequence ID" value="NZ_ACJM01000009.1"/>
</dbReference>
<feature type="binding site" evidence="12">
    <location>
        <begin position="63"/>
        <end position="64"/>
    </location>
    <ligand>
        <name>NADP(+)</name>
        <dbReference type="ChEBI" id="CHEBI:58349"/>
    </ligand>
</feature>
<keyword evidence="8 13" id="KW-0443">Lipid metabolism</keyword>
<evidence type="ECO:0000256" key="6">
    <source>
        <dbReference type="ARBA" id="ARBA00022857"/>
    </source>
</evidence>
<dbReference type="InterPro" id="IPR057326">
    <property type="entry name" value="KR_dom"/>
</dbReference>
<evidence type="ECO:0000256" key="9">
    <source>
        <dbReference type="ARBA" id="ARBA00023160"/>
    </source>
</evidence>
<proteinExistence type="inferred from homology"/>
<dbReference type="InterPro" id="IPR002347">
    <property type="entry name" value="SDR_fam"/>
</dbReference>
<feature type="active site" description="Proton acceptor" evidence="11">
    <location>
        <position position="156"/>
    </location>
</feature>
<dbReference type="SMART" id="SM00822">
    <property type="entry name" value="PKS_KR"/>
    <property type="match status" value="1"/>
</dbReference>
<organism evidence="15 16">
    <name type="scientific">Dethiobacter alkaliphilus AHT 1</name>
    <dbReference type="NCBI Taxonomy" id="555088"/>
    <lineage>
        <taxon>Bacteria</taxon>
        <taxon>Bacillati</taxon>
        <taxon>Bacillota</taxon>
        <taxon>Dethiobacteria</taxon>
        <taxon>Dethiobacterales</taxon>
        <taxon>Dethiobacteraceae</taxon>
        <taxon>Dethiobacter</taxon>
    </lineage>
</organism>
<dbReference type="NCBIfam" id="NF005559">
    <property type="entry name" value="PRK07231.1"/>
    <property type="match status" value="1"/>
</dbReference>
<evidence type="ECO:0000256" key="11">
    <source>
        <dbReference type="PIRSR" id="PIRSR611284-1"/>
    </source>
</evidence>
<dbReference type="GO" id="GO:0004316">
    <property type="term" value="F:3-oxoacyl-[acyl-carrier-protein] reductase (NADPH) activity"/>
    <property type="evidence" value="ECO:0007669"/>
    <property type="project" value="UniProtKB-UniRule"/>
</dbReference>
<evidence type="ECO:0000259" key="14">
    <source>
        <dbReference type="SMART" id="SM00822"/>
    </source>
</evidence>
<dbReference type="PANTHER" id="PTHR42879:SF2">
    <property type="entry name" value="3-OXOACYL-[ACYL-CARRIER-PROTEIN] REDUCTASE FABG"/>
    <property type="match status" value="1"/>
</dbReference>
<name>C0GHK8_DETAL</name>
<feature type="binding site" evidence="12">
    <location>
        <begin position="12"/>
        <end position="15"/>
    </location>
    <ligand>
        <name>NADP(+)</name>
        <dbReference type="ChEBI" id="CHEBI:58349"/>
    </ligand>
</feature>
<dbReference type="InterPro" id="IPR020904">
    <property type="entry name" value="Sc_DH/Rdtase_CS"/>
</dbReference>
<dbReference type="OrthoDB" id="9803333at2"/>
<dbReference type="Pfam" id="PF13561">
    <property type="entry name" value="adh_short_C2"/>
    <property type="match status" value="1"/>
</dbReference>